<dbReference type="InterPro" id="IPR010982">
    <property type="entry name" value="Lambda_DNA-bd_dom_sf"/>
</dbReference>
<sequence>MDAFGRRLRAFRKLKHMTQADLARALGVSVATIGGIERGTRRPSDHLIGAIASALAIDVEELWGGRGWQEAAADRRGWASLDAWPGAPDEGLLEVAQAGPHEATSEPALAVPQEAPRGASQGAPRAVPQETPWAVPQAASEAPRGASQGAPRAVPQAASEAPREARAPSPGRDRAPAHGLPPREDEGDRVR</sequence>
<dbReference type="RefSeq" id="WP_327077692.1">
    <property type="nucleotide sequence ID" value="NZ_FTOO01000005.1"/>
</dbReference>
<dbReference type="Pfam" id="PF01381">
    <property type="entry name" value="HTH_3"/>
    <property type="match status" value="1"/>
</dbReference>
<accession>A0A1N7MJS1</accession>
<dbReference type="GO" id="GO:0003677">
    <property type="term" value="F:DNA binding"/>
    <property type="evidence" value="ECO:0007669"/>
    <property type="project" value="UniProtKB-KW"/>
</dbReference>
<dbReference type="SUPFAM" id="SSF47413">
    <property type="entry name" value="lambda repressor-like DNA-binding domains"/>
    <property type="match status" value="1"/>
</dbReference>
<evidence type="ECO:0000256" key="1">
    <source>
        <dbReference type="ARBA" id="ARBA00023125"/>
    </source>
</evidence>
<evidence type="ECO:0000313" key="5">
    <source>
        <dbReference type="Proteomes" id="UP000186156"/>
    </source>
</evidence>
<dbReference type="SMART" id="SM00530">
    <property type="entry name" value="HTH_XRE"/>
    <property type="match status" value="1"/>
</dbReference>
<protein>
    <submittedName>
        <fullName evidence="4">DNA-binding transcriptional regulator, XRE-family HTH domain</fullName>
    </submittedName>
</protein>
<dbReference type="InterPro" id="IPR001387">
    <property type="entry name" value="Cro/C1-type_HTH"/>
</dbReference>
<keyword evidence="5" id="KW-1185">Reference proteome</keyword>
<feature type="domain" description="HTH cro/C1-type" evidence="3">
    <location>
        <begin position="8"/>
        <end position="62"/>
    </location>
</feature>
<dbReference type="PROSITE" id="PS50943">
    <property type="entry name" value="HTH_CROC1"/>
    <property type="match status" value="1"/>
</dbReference>
<dbReference type="EMBL" id="FTOO01000005">
    <property type="protein sequence ID" value="SIS86280.1"/>
    <property type="molecule type" value="Genomic_DNA"/>
</dbReference>
<dbReference type="PANTHER" id="PTHR46558">
    <property type="entry name" value="TRACRIPTIONAL REGULATORY PROTEIN-RELATED-RELATED"/>
    <property type="match status" value="1"/>
</dbReference>
<proteinExistence type="predicted"/>
<dbReference type="Gene3D" id="1.10.260.40">
    <property type="entry name" value="lambda repressor-like DNA-binding domains"/>
    <property type="match status" value="1"/>
</dbReference>
<keyword evidence="1 4" id="KW-0238">DNA-binding</keyword>
<name>A0A1N7MJS1_9BACL</name>
<dbReference type="AlphaFoldDB" id="A0A1N7MJS1"/>
<gene>
    <name evidence="4" type="ORF">SAMN05421799_105204</name>
</gene>
<evidence type="ECO:0000259" key="3">
    <source>
        <dbReference type="PROSITE" id="PS50943"/>
    </source>
</evidence>
<feature type="compositionally biased region" description="Basic and acidic residues" evidence="2">
    <location>
        <begin position="161"/>
        <end position="191"/>
    </location>
</feature>
<dbReference type="CDD" id="cd00093">
    <property type="entry name" value="HTH_XRE"/>
    <property type="match status" value="1"/>
</dbReference>
<dbReference type="PANTHER" id="PTHR46558:SF4">
    <property type="entry name" value="DNA-BIDING PHAGE PROTEIN"/>
    <property type="match status" value="1"/>
</dbReference>
<reference evidence="5" key="1">
    <citation type="submission" date="2017-01" db="EMBL/GenBank/DDBJ databases">
        <authorList>
            <person name="Varghese N."/>
            <person name="Submissions S."/>
        </authorList>
    </citation>
    <scope>NUCLEOTIDE SEQUENCE [LARGE SCALE GENOMIC DNA]</scope>
    <source>
        <strain evidence="5">DSM 16176</strain>
    </source>
</reference>
<dbReference type="Proteomes" id="UP000186156">
    <property type="component" value="Unassembled WGS sequence"/>
</dbReference>
<feature type="region of interest" description="Disordered" evidence="2">
    <location>
        <begin position="94"/>
        <end position="191"/>
    </location>
</feature>
<dbReference type="STRING" id="252246.SAMN05421799_105204"/>
<organism evidence="4 5">
    <name type="scientific">Alicyclobacillus vulcanalis</name>
    <dbReference type="NCBI Taxonomy" id="252246"/>
    <lineage>
        <taxon>Bacteria</taxon>
        <taxon>Bacillati</taxon>
        <taxon>Bacillota</taxon>
        <taxon>Bacilli</taxon>
        <taxon>Bacillales</taxon>
        <taxon>Alicyclobacillaceae</taxon>
        <taxon>Alicyclobacillus</taxon>
    </lineage>
</organism>
<evidence type="ECO:0000313" key="4">
    <source>
        <dbReference type="EMBL" id="SIS86280.1"/>
    </source>
</evidence>
<evidence type="ECO:0000256" key="2">
    <source>
        <dbReference type="SAM" id="MobiDB-lite"/>
    </source>
</evidence>